<protein>
    <submittedName>
        <fullName evidence="2">Uncharacterized protein</fullName>
    </submittedName>
</protein>
<dbReference type="EMBL" id="SOHJ01000002">
    <property type="protein sequence ID" value="TFD62801.1"/>
    <property type="molecule type" value="Genomic_DNA"/>
</dbReference>
<comment type="caution">
    <text evidence="2">The sequence shown here is derived from an EMBL/GenBank/DDBJ whole genome shotgun (WGS) entry which is preliminary data.</text>
</comment>
<dbReference type="AlphaFoldDB" id="A0A4V3ISY8"/>
<proteinExistence type="predicted"/>
<keyword evidence="3" id="KW-1185">Reference proteome</keyword>
<evidence type="ECO:0000256" key="1">
    <source>
        <dbReference type="SAM" id="MobiDB-lite"/>
    </source>
</evidence>
<feature type="region of interest" description="Disordered" evidence="1">
    <location>
        <begin position="78"/>
        <end position="97"/>
    </location>
</feature>
<gene>
    <name evidence="2" type="ORF">E3T39_02415</name>
</gene>
<feature type="region of interest" description="Disordered" evidence="1">
    <location>
        <begin position="1"/>
        <end position="69"/>
    </location>
</feature>
<reference evidence="2 3" key="1">
    <citation type="submission" date="2019-03" db="EMBL/GenBank/DDBJ databases">
        <title>Genomics of glacier-inhabiting Cryobacterium strains.</title>
        <authorList>
            <person name="Liu Q."/>
            <person name="Xin Y.-H."/>
        </authorList>
    </citation>
    <scope>NUCLEOTIDE SEQUENCE [LARGE SCALE GENOMIC DNA]</scope>
    <source>
        <strain evidence="2 3">Sr39</strain>
    </source>
</reference>
<sequence>MARPWTGCAPSARCRPPSTRIRQRSSRFALRSPQTRRGSRSPMPQGSSLRRPNGAGAAPTMRSAPAWKLAANDPYDRAAYRPTSPVCPSPRLRPNAG</sequence>
<accession>A0A4V3ISY8</accession>
<evidence type="ECO:0000313" key="3">
    <source>
        <dbReference type="Proteomes" id="UP000298170"/>
    </source>
</evidence>
<dbReference type="Proteomes" id="UP000298170">
    <property type="component" value="Unassembled WGS sequence"/>
</dbReference>
<evidence type="ECO:0000313" key="2">
    <source>
        <dbReference type="EMBL" id="TFD62801.1"/>
    </source>
</evidence>
<name>A0A4V3ISY8_9MICO</name>
<organism evidence="2 3">
    <name type="scientific">Cryobacterium suzukii</name>
    <dbReference type="NCBI Taxonomy" id="1259198"/>
    <lineage>
        <taxon>Bacteria</taxon>
        <taxon>Bacillati</taxon>
        <taxon>Actinomycetota</taxon>
        <taxon>Actinomycetes</taxon>
        <taxon>Micrococcales</taxon>
        <taxon>Microbacteriaceae</taxon>
        <taxon>Cryobacterium</taxon>
    </lineage>
</organism>
<feature type="compositionally biased region" description="Polar residues" evidence="1">
    <location>
        <begin position="32"/>
        <end position="50"/>
    </location>
</feature>